<gene>
    <name evidence="2" type="ORF">BCR41DRAFT_362982</name>
</gene>
<dbReference type="PANTHER" id="PTHR12083:SF9">
    <property type="entry name" value="BIFUNCTIONAL POLYNUCLEOTIDE PHOSPHATASE_KINASE"/>
    <property type="match status" value="1"/>
</dbReference>
<evidence type="ECO:0000313" key="2">
    <source>
        <dbReference type="EMBL" id="ORZ04170.1"/>
    </source>
</evidence>
<keyword evidence="3" id="KW-1185">Reference proteome</keyword>
<dbReference type="SUPFAM" id="SSF52540">
    <property type="entry name" value="P-loop containing nucleoside triphosphate hydrolases"/>
    <property type="match status" value="1"/>
</dbReference>
<keyword evidence="2" id="KW-0418">Kinase</keyword>
<dbReference type="FunFam" id="3.40.50.300:FF:000737">
    <property type="entry name" value="Bifunctional polynucleotide phosphatase/kinase"/>
    <property type="match status" value="1"/>
</dbReference>
<dbReference type="Proteomes" id="UP000193648">
    <property type="component" value="Unassembled WGS sequence"/>
</dbReference>
<evidence type="ECO:0000313" key="3">
    <source>
        <dbReference type="Proteomes" id="UP000193648"/>
    </source>
</evidence>
<dbReference type="InterPro" id="IPR013954">
    <property type="entry name" value="PNK3P"/>
</dbReference>
<dbReference type="Gene3D" id="3.40.50.300">
    <property type="entry name" value="P-loop containing nucleotide triphosphate hydrolases"/>
    <property type="match status" value="1"/>
</dbReference>
<dbReference type="PANTHER" id="PTHR12083">
    <property type="entry name" value="BIFUNCTIONAL POLYNUCLEOTIDE PHOSPHATASE/KINASE"/>
    <property type="match status" value="1"/>
</dbReference>
<organism evidence="2 3">
    <name type="scientific">Lobosporangium transversale</name>
    <dbReference type="NCBI Taxonomy" id="64571"/>
    <lineage>
        <taxon>Eukaryota</taxon>
        <taxon>Fungi</taxon>
        <taxon>Fungi incertae sedis</taxon>
        <taxon>Mucoromycota</taxon>
        <taxon>Mortierellomycotina</taxon>
        <taxon>Mortierellomycetes</taxon>
        <taxon>Mortierellales</taxon>
        <taxon>Mortierellaceae</taxon>
        <taxon>Lobosporangium</taxon>
    </lineage>
</organism>
<dbReference type="Gene3D" id="3.40.50.1000">
    <property type="entry name" value="HAD superfamily/HAD-like"/>
    <property type="match status" value="1"/>
</dbReference>
<dbReference type="RefSeq" id="XP_021876384.1">
    <property type="nucleotide sequence ID" value="XM_022025812.1"/>
</dbReference>
<dbReference type="Pfam" id="PF08645">
    <property type="entry name" value="PNK3P"/>
    <property type="match status" value="1"/>
</dbReference>
<feature type="compositionally biased region" description="Polar residues" evidence="1">
    <location>
        <begin position="98"/>
        <end position="109"/>
    </location>
</feature>
<dbReference type="STRING" id="64571.A0A1Y2GA68"/>
<dbReference type="GeneID" id="33567655"/>
<proteinExistence type="predicted"/>
<name>A0A1Y2GA68_9FUNG</name>
<dbReference type="InterPro" id="IPR006551">
    <property type="entry name" value="Polynucleotide_phosphatase"/>
</dbReference>
<dbReference type="GO" id="GO:0003690">
    <property type="term" value="F:double-stranded DNA binding"/>
    <property type="evidence" value="ECO:0007669"/>
    <property type="project" value="TreeGrafter"/>
</dbReference>
<dbReference type="InterPro" id="IPR006549">
    <property type="entry name" value="HAD-SF_hydro_IIIA"/>
</dbReference>
<dbReference type="Pfam" id="PF13671">
    <property type="entry name" value="AAA_33"/>
    <property type="match status" value="1"/>
</dbReference>
<keyword evidence="2" id="KW-0808">Transferase</keyword>
<dbReference type="InParanoid" id="A0A1Y2GA68"/>
<dbReference type="GO" id="GO:0006281">
    <property type="term" value="P:DNA repair"/>
    <property type="evidence" value="ECO:0007669"/>
    <property type="project" value="TreeGrafter"/>
</dbReference>
<sequence>MSYFTHIGPFFLRAFSLRPFFFRVPVLSVSSRVPLRPYPSRSLYTSSVQLAKRANATSTVSIVIRTTFTRTNKRKTKCSMAEKSLSSTQPVLGRRRSGSIQDTSGSSAPPTKKALFSIFEKKHGPLQPASICWETYGSSFIVGRAFEPKAGAKVAAFDLDHTLIKVNGKHKWPKNADDWVWWTPCVPTQLKEVADAGYILVVITNQNGLDGNVQKQNEMRSKFEKICACLGLPMWVLISMQKDQNRKPMTGLWHWLESRFLGDGVEIDYTVSYYVGDAAGRHDGWKAGAIKDFNNTDRKFAATLGIQFHTPEHFFLGQACPDNKWSYGSFDPKAWPKDAPLFSPSSTPLLPNPGTVEVIVFCGYPASGKSSFARKYILSTGQYDYINQDTLKTKEKCIKATEESLQKNRAVVVDNTNPDRPTRESYINLAKKYNVPVRCFLFMANKDLAMHNNYFRAFHRPLLEAMRNVEDKKSLITTQSTATPVADSSTEMTSSNDNDGGQTHNPSSVTVTLTKVREEPVRERLPDMVFSSYAKRYQEPTVAEGFSEIKKINFIPDKDIKDAWERWYF</sequence>
<comment type="caution">
    <text evidence="2">The sequence shown here is derived from an EMBL/GenBank/DDBJ whole genome shotgun (WGS) entry which is preliminary data.</text>
</comment>
<feature type="region of interest" description="Disordered" evidence="1">
    <location>
        <begin position="79"/>
        <end position="110"/>
    </location>
</feature>
<dbReference type="AlphaFoldDB" id="A0A1Y2GA68"/>
<dbReference type="GO" id="GO:0046403">
    <property type="term" value="F:polynucleotide 3'-phosphatase activity"/>
    <property type="evidence" value="ECO:0007669"/>
    <property type="project" value="TreeGrafter"/>
</dbReference>
<dbReference type="InterPro" id="IPR036412">
    <property type="entry name" value="HAD-like_sf"/>
</dbReference>
<dbReference type="GO" id="GO:0046404">
    <property type="term" value="F:ATP-dependent polydeoxyribonucleotide 5'-hydroxyl-kinase activity"/>
    <property type="evidence" value="ECO:0007669"/>
    <property type="project" value="TreeGrafter"/>
</dbReference>
<dbReference type="InterPro" id="IPR023214">
    <property type="entry name" value="HAD_sf"/>
</dbReference>
<dbReference type="SUPFAM" id="SSF56784">
    <property type="entry name" value="HAD-like"/>
    <property type="match status" value="1"/>
</dbReference>
<dbReference type="NCBIfam" id="TIGR01664">
    <property type="entry name" value="DNA-3'-Pase"/>
    <property type="match status" value="1"/>
</dbReference>
<accession>A0A1Y2GA68</accession>
<feature type="region of interest" description="Disordered" evidence="1">
    <location>
        <begin position="475"/>
        <end position="510"/>
    </location>
</feature>
<dbReference type="OrthoDB" id="19045at2759"/>
<reference evidence="2 3" key="1">
    <citation type="submission" date="2016-07" db="EMBL/GenBank/DDBJ databases">
        <title>Pervasive Adenine N6-methylation of Active Genes in Fungi.</title>
        <authorList>
            <consortium name="DOE Joint Genome Institute"/>
            <person name="Mondo S.J."/>
            <person name="Dannebaum R.O."/>
            <person name="Kuo R.C."/>
            <person name="Labutti K."/>
            <person name="Haridas S."/>
            <person name="Kuo A."/>
            <person name="Salamov A."/>
            <person name="Ahrendt S.R."/>
            <person name="Lipzen A."/>
            <person name="Sullivan W."/>
            <person name="Andreopoulos W.B."/>
            <person name="Clum A."/>
            <person name="Lindquist E."/>
            <person name="Daum C."/>
            <person name="Ramamoorthy G.K."/>
            <person name="Gryganskyi A."/>
            <person name="Culley D."/>
            <person name="Magnuson J.K."/>
            <person name="James T.Y."/>
            <person name="O'Malley M.A."/>
            <person name="Stajich J.E."/>
            <person name="Spatafora J.W."/>
            <person name="Visel A."/>
            <person name="Grigoriev I.V."/>
        </authorList>
    </citation>
    <scope>NUCLEOTIDE SEQUENCE [LARGE SCALE GENOMIC DNA]</scope>
    <source>
        <strain evidence="2 3">NRRL 3116</strain>
    </source>
</reference>
<dbReference type="FunCoup" id="A0A1Y2GA68">
    <property type="interactions" value="158"/>
</dbReference>
<dbReference type="NCBIfam" id="TIGR01662">
    <property type="entry name" value="HAD-SF-IIIA"/>
    <property type="match status" value="1"/>
</dbReference>
<dbReference type="EMBL" id="MCFF01000059">
    <property type="protein sequence ID" value="ORZ04170.1"/>
    <property type="molecule type" value="Genomic_DNA"/>
</dbReference>
<evidence type="ECO:0000256" key="1">
    <source>
        <dbReference type="SAM" id="MobiDB-lite"/>
    </source>
</evidence>
<dbReference type="InterPro" id="IPR027417">
    <property type="entry name" value="P-loop_NTPase"/>
</dbReference>
<protein>
    <submittedName>
        <fullName evidence="2">Polynucleotide kinase 3 phosphatase-domain-containing protein</fullName>
    </submittedName>
</protein>